<dbReference type="EMBL" id="RBDY01000013">
    <property type="protein sequence ID" value="RKN20408.1"/>
    <property type="molecule type" value="Genomic_DNA"/>
</dbReference>
<dbReference type="AlphaFoldDB" id="A0A3A9W6L7"/>
<organism evidence="3 6">
    <name type="scientific">Streptomyces radicis</name>
    <dbReference type="NCBI Taxonomy" id="1750517"/>
    <lineage>
        <taxon>Bacteria</taxon>
        <taxon>Bacillati</taxon>
        <taxon>Actinomycetota</taxon>
        <taxon>Actinomycetes</taxon>
        <taxon>Kitasatosporales</taxon>
        <taxon>Streptomycetaceae</taxon>
        <taxon>Streptomyces</taxon>
    </lineage>
</organism>
<evidence type="ECO:0000313" key="3">
    <source>
        <dbReference type="EMBL" id="RKN08053.1"/>
    </source>
</evidence>
<feature type="region of interest" description="Disordered" evidence="1">
    <location>
        <begin position="145"/>
        <end position="171"/>
    </location>
</feature>
<feature type="signal peptide" evidence="2">
    <location>
        <begin position="1"/>
        <end position="24"/>
    </location>
</feature>
<evidence type="ECO:0000256" key="2">
    <source>
        <dbReference type="SAM" id="SignalP"/>
    </source>
</evidence>
<feature type="compositionally biased region" description="Acidic residues" evidence="1">
    <location>
        <begin position="44"/>
        <end position="60"/>
    </location>
</feature>
<protein>
    <recommendedName>
        <fullName evidence="7">Secreted protein</fullName>
    </recommendedName>
</protein>
<accession>A0A3A9W6L7</accession>
<reference evidence="5 6" key="1">
    <citation type="submission" date="2018-09" db="EMBL/GenBank/DDBJ databases">
        <title>Streptomyces sp. nov. DS1-2, an endophytic actinomycete isolated from roots of Dendrobium scabrilingue.</title>
        <authorList>
            <person name="Kuncharoen N."/>
            <person name="Kudo T."/>
            <person name="Ohkuma M."/>
            <person name="Yuki M."/>
            <person name="Tanasupawat S."/>
        </authorList>
    </citation>
    <scope>NUCLEOTIDE SEQUENCE [LARGE SCALE GENOMIC DNA]</scope>
    <source>
        <strain evidence="3 6">AZ1-7</strain>
        <strain evidence="4 5">DS1-2</strain>
    </source>
</reference>
<dbReference type="EMBL" id="RBDX01000012">
    <property type="protein sequence ID" value="RKN08053.1"/>
    <property type="molecule type" value="Genomic_DNA"/>
</dbReference>
<comment type="caution">
    <text evidence="3">The sequence shown here is derived from an EMBL/GenBank/DDBJ whole genome shotgun (WGS) entry which is preliminary data.</text>
</comment>
<dbReference type="PROSITE" id="PS51257">
    <property type="entry name" value="PROKAR_LIPOPROTEIN"/>
    <property type="match status" value="1"/>
</dbReference>
<dbReference type="RefSeq" id="WP_120698149.1">
    <property type="nucleotide sequence ID" value="NZ_RBDX01000012.1"/>
</dbReference>
<sequence>MRRSIRLALPAVAAVTLLVGACSSDDGDEETTTEGQSEEQGGAGEEEGDEGGATGGEDDAAGGGDPEGNWLTSAGNALSVFAGQVAYMEAASGAVCSGTIEGDALALTCEPADAAWTEGTVAVEGDQLNVTWGDGTEESFERLTDGLPDMPEIPELPDMPEIPEVPEIPDL</sequence>
<proteinExistence type="predicted"/>
<evidence type="ECO:0000256" key="1">
    <source>
        <dbReference type="SAM" id="MobiDB-lite"/>
    </source>
</evidence>
<dbReference type="Proteomes" id="UP000275024">
    <property type="component" value="Unassembled WGS sequence"/>
</dbReference>
<gene>
    <name evidence="4" type="ORF">D7318_17995</name>
    <name evidence="3" type="ORF">D7319_16135</name>
</gene>
<dbReference type="Proteomes" id="UP000268652">
    <property type="component" value="Unassembled WGS sequence"/>
</dbReference>
<name>A0A3A9W6L7_9ACTN</name>
<feature type="region of interest" description="Disordered" evidence="1">
    <location>
        <begin position="23"/>
        <end position="73"/>
    </location>
</feature>
<evidence type="ECO:0000313" key="5">
    <source>
        <dbReference type="Proteomes" id="UP000268652"/>
    </source>
</evidence>
<evidence type="ECO:0008006" key="7">
    <source>
        <dbReference type="Google" id="ProtNLM"/>
    </source>
</evidence>
<evidence type="ECO:0000313" key="6">
    <source>
        <dbReference type="Proteomes" id="UP000275024"/>
    </source>
</evidence>
<feature type="chain" id="PRO_5038698690" description="Secreted protein" evidence="2">
    <location>
        <begin position="25"/>
        <end position="171"/>
    </location>
</feature>
<evidence type="ECO:0000313" key="4">
    <source>
        <dbReference type="EMBL" id="RKN20408.1"/>
    </source>
</evidence>
<keyword evidence="2" id="KW-0732">Signal</keyword>
<keyword evidence="5" id="KW-1185">Reference proteome</keyword>